<evidence type="ECO:0000313" key="1">
    <source>
        <dbReference type="EMBL" id="KZN45730.1"/>
    </source>
</evidence>
<accession>A0A167ARW5</accession>
<evidence type="ECO:0000313" key="2">
    <source>
        <dbReference type="Proteomes" id="UP000076503"/>
    </source>
</evidence>
<organism evidence="1 2">
    <name type="scientific">Pseudoalteromonas luteoviolacea H33</name>
    <dbReference type="NCBI Taxonomy" id="1365251"/>
    <lineage>
        <taxon>Bacteria</taxon>
        <taxon>Pseudomonadati</taxon>
        <taxon>Pseudomonadota</taxon>
        <taxon>Gammaproteobacteria</taxon>
        <taxon>Alteromonadales</taxon>
        <taxon>Pseudoalteromonadaceae</taxon>
        <taxon>Pseudoalteromonas</taxon>
    </lineage>
</organism>
<sequence length="123" mass="13910">MKTYIGLMLSAWLLAGCADGYGEHQNESTTDMTLQKDVSDAIARAVENKDFRLYATTGRRPVFPGLEQLDFDELKVSCGLKYLPSTGDVIKSEQDKQQRLKQYEFAKSYNLKIYAKCKKNAKA</sequence>
<gene>
    <name evidence="1" type="ORF">N476_25220</name>
</gene>
<dbReference type="AlphaFoldDB" id="A0A167ARW5"/>
<dbReference type="OrthoDB" id="6313224at2"/>
<dbReference type="PATRIC" id="fig|1365251.3.peg.4728"/>
<proteinExistence type="predicted"/>
<reference evidence="1 2" key="1">
    <citation type="submission" date="2013-07" db="EMBL/GenBank/DDBJ databases">
        <title>Comparative Genomic and Metabolomic Analysis of Twelve Strains of Pseudoalteromonas luteoviolacea.</title>
        <authorList>
            <person name="Vynne N.G."/>
            <person name="Mansson M."/>
            <person name="Gram L."/>
        </authorList>
    </citation>
    <scope>NUCLEOTIDE SEQUENCE [LARGE SCALE GENOMIC DNA]</scope>
    <source>
        <strain evidence="1 2">H33</strain>
    </source>
</reference>
<evidence type="ECO:0008006" key="3">
    <source>
        <dbReference type="Google" id="ProtNLM"/>
    </source>
</evidence>
<dbReference type="RefSeq" id="WP_063363875.1">
    <property type="nucleotide sequence ID" value="NZ_AUXZ01000127.1"/>
</dbReference>
<name>A0A167ARW5_9GAMM</name>
<dbReference type="EMBL" id="AUXZ01000127">
    <property type="protein sequence ID" value="KZN45730.1"/>
    <property type="molecule type" value="Genomic_DNA"/>
</dbReference>
<dbReference type="Proteomes" id="UP000076503">
    <property type="component" value="Unassembled WGS sequence"/>
</dbReference>
<protein>
    <recommendedName>
        <fullName evidence="3">Lipoprotein</fullName>
    </recommendedName>
</protein>
<comment type="caution">
    <text evidence="1">The sequence shown here is derived from an EMBL/GenBank/DDBJ whole genome shotgun (WGS) entry which is preliminary data.</text>
</comment>
<dbReference type="PROSITE" id="PS51257">
    <property type="entry name" value="PROKAR_LIPOPROTEIN"/>
    <property type="match status" value="1"/>
</dbReference>